<name>A0A150LMG6_9BACL</name>
<comment type="caution">
    <text evidence="1">The sequence shown here is derived from an EMBL/GenBank/DDBJ whole genome shotgun (WGS) entry which is preliminary data.</text>
</comment>
<evidence type="ECO:0000313" key="1">
    <source>
        <dbReference type="EMBL" id="KYD13146.1"/>
    </source>
</evidence>
<proteinExistence type="predicted"/>
<evidence type="ECO:0008006" key="3">
    <source>
        <dbReference type="Google" id="ProtNLM"/>
    </source>
</evidence>
<gene>
    <name evidence="1" type="ORF">B4119_1685</name>
</gene>
<protein>
    <recommendedName>
        <fullName evidence="3">2-C-methyl-D-erythritol 4-phosphate cytidylyltransferase</fullName>
    </recommendedName>
</protein>
<evidence type="ECO:0000313" key="2">
    <source>
        <dbReference type="Proteomes" id="UP000075455"/>
    </source>
</evidence>
<organism evidence="1 2">
    <name type="scientific">Saccharococcus caldoxylosilyticus</name>
    <dbReference type="NCBI Taxonomy" id="81408"/>
    <lineage>
        <taxon>Bacteria</taxon>
        <taxon>Bacillati</taxon>
        <taxon>Bacillota</taxon>
        <taxon>Bacilli</taxon>
        <taxon>Bacillales</taxon>
        <taxon>Anoxybacillaceae</taxon>
        <taxon>Saccharococcus</taxon>
    </lineage>
</organism>
<dbReference type="STRING" id="81408.B4119_1685"/>
<dbReference type="InterPro" id="IPR029044">
    <property type="entry name" value="Nucleotide-diphossugar_trans"/>
</dbReference>
<reference evidence="1 2" key="1">
    <citation type="submission" date="2016-01" db="EMBL/GenBank/DDBJ databases">
        <title>Draft Genome Sequences of Seven Thermophilic Sporeformers Isolated from Foods.</title>
        <authorList>
            <person name="Berendsen E.M."/>
            <person name="Wells-Bennik M.H."/>
            <person name="Krawcyk A.O."/>
            <person name="De Jong A."/>
            <person name="Holsappel S."/>
            <person name="Eijlander R.T."/>
            <person name="Kuipers O.P."/>
        </authorList>
    </citation>
    <scope>NUCLEOTIDE SEQUENCE [LARGE SCALE GENOMIC DNA]</scope>
    <source>
        <strain evidence="1 2">B4119</strain>
    </source>
</reference>
<dbReference type="Proteomes" id="UP000075455">
    <property type="component" value="Unassembled WGS sequence"/>
</dbReference>
<accession>A0A150LMG6</accession>
<dbReference type="EMBL" id="LQYS01000052">
    <property type="protein sequence ID" value="KYD13146.1"/>
    <property type="molecule type" value="Genomic_DNA"/>
</dbReference>
<dbReference type="AlphaFoldDB" id="A0A150LMG6"/>
<dbReference type="PATRIC" id="fig|81408.3.peg.3874"/>
<dbReference type="Gene3D" id="3.90.550.10">
    <property type="entry name" value="Spore Coat Polysaccharide Biosynthesis Protein SpsA, Chain A"/>
    <property type="match status" value="1"/>
</dbReference>
<sequence>MTLTGDAGAQGIIRQNPDLNGISIISEDRKAFFDIDTKEDYQLAREGGI</sequence>